<keyword evidence="7" id="KW-0143">Chaperone</keyword>
<name>A0ABX3KSG0_SALCS</name>
<feature type="domain" description="PpiC" evidence="13">
    <location>
        <begin position="268"/>
        <end position="364"/>
    </location>
</feature>
<proteinExistence type="inferred from homology"/>
<dbReference type="Gene3D" id="3.10.50.40">
    <property type="match status" value="1"/>
</dbReference>
<evidence type="ECO:0000313" key="15">
    <source>
        <dbReference type="Proteomes" id="UP000189431"/>
    </source>
</evidence>
<keyword evidence="3" id="KW-0997">Cell inner membrane</keyword>
<evidence type="ECO:0000256" key="11">
    <source>
        <dbReference type="PROSITE-ProRule" id="PRU00278"/>
    </source>
</evidence>
<evidence type="ECO:0000256" key="4">
    <source>
        <dbReference type="ARBA" id="ARBA00022692"/>
    </source>
</evidence>
<evidence type="ECO:0000256" key="3">
    <source>
        <dbReference type="ARBA" id="ARBA00022519"/>
    </source>
</evidence>
<comment type="caution">
    <text evidence="14">The sequence shown here is derived from an EMBL/GenBank/DDBJ whole genome shotgun (WGS) entry which is preliminary data.</text>
</comment>
<dbReference type="Proteomes" id="UP000189431">
    <property type="component" value="Unassembled WGS sequence"/>
</dbReference>
<organism evidence="14 15">
    <name type="scientific">Salinivibrio costicola subsp. alcaliphilus</name>
    <dbReference type="NCBI Taxonomy" id="272773"/>
    <lineage>
        <taxon>Bacteria</taxon>
        <taxon>Pseudomonadati</taxon>
        <taxon>Pseudomonadota</taxon>
        <taxon>Gammaproteobacteria</taxon>
        <taxon>Vibrionales</taxon>
        <taxon>Vibrionaceae</taxon>
        <taxon>Salinivibrio</taxon>
    </lineage>
</organism>
<evidence type="ECO:0000256" key="8">
    <source>
        <dbReference type="ARBA" id="ARBA00038408"/>
    </source>
</evidence>
<keyword evidence="11 14" id="KW-0413">Isomerase</keyword>
<gene>
    <name evidence="14" type="ORF">BZJ21_05530</name>
</gene>
<comment type="similarity">
    <text evidence="8">Belongs to the PpiD chaperone family.</text>
</comment>
<dbReference type="InterPro" id="IPR000297">
    <property type="entry name" value="PPIase_PpiC"/>
</dbReference>
<dbReference type="NCBIfam" id="NF008054">
    <property type="entry name" value="PRK10788.1"/>
    <property type="match status" value="1"/>
</dbReference>
<keyword evidence="4 12" id="KW-0812">Transmembrane</keyword>
<dbReference type="InterPro" id="IPR046357">
    <property type="entry name" value="PPIase_dom_sf"/>
</dbReference>
<dbReference type="RefSeq" id="WP_077669319.1">
    <property type="nucleotide sequence ID" value="NZ_MUFR01000011.1"/>
</dbReference>
<dbReference type="GO" id="GO:0016853">
    <property type="term" value="F:isomerase activity"/>
    <property type="evidence" value="ECO:0007669"/>
    <property type="project" value="UniProtKB-KW"/>
</dbReference>
<dbReference type="InterPro" id="IPR052029">
    <property type="entry name" value="PpiD_chaperone"/>
</dbReference>
<evidence type="ECO:0000256" key="9">
    <source>
        <dbReference type="ARBA" id="ARBA00040743"/>
    </source>
</evidence>
<keyword evidence="5 12" id="KW-1133">Transmembrane helix</keyword>
<dbReference type="Gene3D" id="1.10.4030.10">
    <property type="entry name" value="Porin chaperone SurA, peptide-binding domain"/>
    <property type="match status" value="1"/>
</dbReference>
<comment type="subcellular location">
    <subcellularLocation>
        <location evidence="1">Cell inner membrane</location>
        <topology evidence="1">Single-pass type II membrane protein</topology>
        <orientation evidence="1">Periplasmic side</orientation>
    </subcellularLocation>
</comment>
<dbReference type="InterPro" id="IPR027304">
    <property type="entry name" value="Trigger_fact/SurA_dom_sf"/>
</dbReference>
<reference evidence="15" key="1">
    <citation type="submission" date="2017-01" db="EMBL/GenBank/DDBJ databases">
        <title>Draft genome of the species Salinivibrio costicola subsp. alcaliphilus.</title>
        <authorList>
            <person name="Lopez-Hermoso C."/>
            <person name="De La Haba R."/>
            <person name="Sanchez-Porro C."/>
            <person name="Ventosa A."/>
        </authorList>
    </citation>
    <scope>NUCLEOTIDE SEQUENCE [LARGE SCALE GENOMIC DNA]</scope>
    <source>
        <strain evidence="15">CBH448</strain>
    </source>
</reference>
<evidence type="ECO:0000256" key="6">
    <source>
        <dbReference type="ARBA" id="ARBA00023136"/>
    </source>
</evidence>
<sequence>MMERIREGTNSLPVKIILSLIIFSFAFAGVGSYLAGGSTPPAATVGDKEISRAELDRAYQNERARMQQQAGEQFNQLLGNPEYVKRFRQNILDRMVNDLLLEHEASELGLRVSDAQVKAAIRAMPQFRQAGQFNNERYQAALRQTGMSADEFANYMRTDLMRQQLVNGLQTTAFVLPSELESLYRLEAQSREVRTLTLPVEDFANQVSLTDEELEAYYQANRDDYIQPRMVKVAYVELTGEGLASDIQVTDEDIATYYQDNQSQYGSQERRKVSHILIEGIGDDAKARAQQALDRLKQGEAFATLVKEVSDDTFSAEQNGSLDWIEPGVMDPAFEKAAYALAQKGDISGLVKSDFGYHIIRLDDIDPADVTPLSDVKDDIRLALQQEQAADRFYAQSTQLAEVAFEEANGLEPAAEAVNAKVQFTDYFALDNAQGLMARPQIQQALDSYDVRENGLNSELIELSGEHAIVVRLDDVKPEKQLSFAEVKDQVQATLAVEKGRQQAQEKADQLVAQLEQTGTLDQRDYVFSDAQVINRVSQQQAVSELAFSLPQPNETGASYGVTQNRQGDIVVVALDNVINPAMPDISPQSQMADRVARAMSNMSLSATLEALREQVDVTYAEVDAQQ</sequence>
<evidence type="ECO:0000256" key="10">
    <source>
        <dbReference type="ARBA" id="ARBA00042775"/>
    </source>
</evidence>
<dbReference type="PANTHER" id="PTHR47529:SF1">
    <property type="entry name" value="PERIPLASMIC CHAPERONE PPID"/>
    <property type="match status" value="1"/>
</dbReference>
<evidence type="ECO:0000313" key="14">
    <source>
        <dbReference type="EMBL" id="OOF34499.1"/>
    </source>
</evidence>
<feature type="transmembrane region" description="Helical" evidence="12">
    <location>
        <begin position="12"/>
        <end position="35"/>
    </location>
</feature>
<evidence type="ECO:0000256" key="12">
    <source>
        <dbReference type="SAM" id="Phobius"/>
    </source>
</evidence>
<dbReference type="Pfam" id="PF13624">
    <property type="entry name" value="SurA_N_3"/>
    <property type="match status" value="1"/>
</dbReference>
<keyword evidence="11" id="KW-0697">Rotamase</keyword>
<dbReference type="SUPFAM" id="SSF54534">
    <property type="entry name" value="FKBP-like"/>
    <property type="match status" value="1"/>
</dbReference>
<dbReference type="SUPFAM" id="SSF109998">
    <property type="entry name" value="Triger factor/SurA peptide-binding domain-like"/>
    <property type="match status" value="1"/>
</dbReference>
<accession>A0ABX3KSG0</accession>
<dbReference type="PANTHER" id="PTHR47529">
    <property type="entry name" value="PEPTIDYL-PROLYL CIS-TRANS ISOMERASE D"/>
    <property type="match status" value="1"/>
</dbReference>
<evidence type="ECO:0000256" key="2">
    <source>
        <dbReference type="ARBA" id="ARBA00022475"/>
    </source>
</evidence>
<evidence type="ECO:0000256" key="5">
    <source>
        <dbReference type="ARBA" id="ARBA00022989"/>
    </source>
</evidence>
<keyword evidence="2" id="KW-1003">Cell membrane</keyword>
<protein>
    <recommendedName>
        <fullName evidence="9">Periplasmic chaperone PpiD</fullName>
    </recommendedName>
    <alternativeName>
        <fullName evidence="10">Periplasmic folding chaperone</fullName>
    </alternativeName>
</protein>
<evidence type="ECO:0000256" key="1">
    <source>
        <dbReference type="ARBA" id="ARBA00004382"/>
    </source>
</evidence>
<dbReference type="Pfam" id="PF00639">
    <property type="entry name" value="Rotamase"/>
    <property type="match status" value="1"/>
</dbReference>
<keyword evidence="15" id="KW-1185">Reference proteome</keyword>
<evidence type="ECO:0000256" key="7">
    <source>
        <dbReference type="ARBA" id="ARBA00023186"/>
    </source>
</evidence>
<dbReference type="EMBL" id="MUFR01000011">
    <property type="protein sequence ID" value="OOF34499.1"/>
    <property type="molecule type" value="Genomic_DNA"/>
</dbReference>
<evidence type="ECO:0000259" key="13">
    <source>
        <dbReference type="PROSITE" id="PS50198"/>
    </source>
</evidence>
<keyword evidence="6 12" id="KW-0472">Membrane</keyword>
<dbReference type="PROSITE" id="PS50198">
    <property type="entry name" value="PPIC_PPIASE_2"/>
    <property type="match status" value="1"/>
</dbReference>